<organism evidence="1 2">
    <name type="scientific">Nocardia camponoti</name>
    <dbReference type="NCBI Taxonomy" id="1616106"/>
    <lineage>
        <taxon>Bacteria</taxon>
        <taxon>Bacillati</taxon>
        <taxon>Actinomycetota</taxon>
        <taxon>Actinomycetes</taxon>
        <taxon>Mycobacteriales</taxon>
        <taxon>Nocardiaceae</taxon>
        <taxon>Nocardia</taxon>
    </lineage>
</organism>
<dbReference type="AlphaFoldDB" id="A0A917VAT5"/>
<name>A0A917VAT5_9NOCA</name>
<accession>A0A917VAT5</accession>
<evidence type="ECO:0000313" key="1">
    <source>
        <dbReference type="EMBL" id="GGK56345.1"/>
    </source>
</evidence>
<sequence length="63" mass="6759">MELVARVDPDRVDSAPRRALALWTNVHGLASLAANRTLEVVADGQDPLELVAGIVSAHLGDWE</sequence>
<comment type="caution">
    <text evidence="1">The sequence shown here is derived from an EMBL/GenBank/DDBJ whole genome shotgun (WGS) entry which is preliminary data.</text>
</comment>
<proteinExistence type="predicted"/>
<reference evidence="1" key="2">
    <citation type="submission" date="2020-09" db="EMBL/GenBank/DDBJ databases">
        <authorList>
            <person name="Sun Q."/>
            <person name="Zhou Y."/>
        </authorList>
    </citation>
    <scope>NUCLEOTIDE SEQUENCE</scope>
    <source>
        <strain evidence="1">CGMCC 4.7278</strain>
    </source>
</reference>
<protein>
    <recommendedName>
        <fullName evidence="3">Tetracyclin repressor-like C-terminal domain-containing protein</fullName>
    </recommendedName>
</protein>
<evidence type="ECO:0008006" key="3">
    <source>
        <dbReference type="Google" id="ProtNLM"/>
    </source>
</evidence>
<dbReference type="RefSeq" id="WP_188829685.1">
    <property type="nucleotide sequence ID" value="NZ_BMMW01000003.1"/>
</dbReference>
<gene>
    <name evidence="1" type="ORF">GCM10011591_30510</name>
</gene>
<reference evidence="1" key="1">
    <citation type="journal article" date="2014" name="Int. J. Syst. Evol. Microbiol.">
        <title>Complete genome sequence of Corynebacterium casei LMG S-19264T (=DSM 44701T), isolated from a smear-ripened cheese.</title>
        <authorList>
            <consortium name="US DOE Joint Genome Institute (JGI-PGF)"/>
            <person name="Walter F."/>
            <person name="Albersmeier A."/>
            <person name="Kalinowski J."/>
            <person name="Ruckert C."/>
        </authorList>
    </citation>
    <scope>NUCLEOTIDE SEQUENCE</scope>
    <source>
        <strain evidence="1">CGMCC 4.7278</strain>
    </source>
</reference>
<keyword evidence="2" id="KW-1185">Reference proteome</keyword>
<evidence type="ECO:0000313" key="2">
    <source>
        <dbReference type="Proteomes" id="UP000612956"/>
    </source>
</evidence>
<dbReference type="Proteomes" id="UP000612956">
    <property type="component" value="Unassembled WGS sequence"/>
</dbReference>
<dbReference type="EMBL" id="BMMW01000003">
    <property type="protein sequence ID" value="GGK56345.1"/>
    <property type="molecule type" value="Genomic_DNA"/>
</dbReference>